<dbReference type="EMBL" id="OKRB01000013">
    <property type="protein sequence ID" value="SPE17645.1"/>
    <property type="molecule type" value="Genomic_DNA"/>
</dbReference>
<accession>A0A2N9L3U7</accession>
<evidence type="ECO:0000313" key="3">
    <source>
        <dbReference type="Proteomes" id="UP000239735"/>
    </source>
</evidence>
<dbReference type="Proteomes" id="UP000239735">
    <property type="component" value="Unassembled WGS sequence"/>
</dbReference>
<proteinExistence type="predicted"/>
<evidence type="ECO:0000313" key="2">
    <source>
        <dbReference type="EMBL" id="SPE17645.1"/>
    </source>
</evidence>
<feature type="compositionally biased region" description="Polar residues" evidence="1">
    <location>
        <begin position="37"/>
        <end position="46"/>
    </location>
</feature>
<gene>
    <name evidence="2" type="ORF">SBA5_110005</name>
</gene>
<dbReference type="AlphaFoldDB" id="A0A2N9L3U7"/>
<sequence length="69" mass="7726">MIRELPNQLINQSRRHKRAAAKIRTNVFTFRQLPGELQSNSTTQTTRGGGPKASASGIQLGWSTLEFDR</sequence>
<protein>
    <submittedName>
        <fullName evidence="2">Uncharacterized protein</fullName>
    </submittedName>
</protein>
<evidence type="ECO:0000256" key="1">
    <source>
        <dbReference type="SAM" id="MobiDB-lite"/>
    </source>
</evidence>
<organism evidence="2 3">
    <name type="scientific">Candidatus Sulfuritelmatomonas gaucii</name>
    <dbReference type="NCBI Taxonomy" id="2043161"/>
    <lineage>
        <taxon>Bacteria</taxon>
        <taxon>Pseudomonadati</taxon>
        <taxon>Acidobacteriota</taxon>
        <taxon>Terriglobia</taxon>
        <taxon>Terriglobales</taxon>
        <taxon>Acidobacteriaceae</taxon>
        <taxon>Candidatus Sulfuritelmatomonas</taxon>
    </lineage>
</organism>
<feature type="region of interest" description="Disordered" evidence="1">
    <location>
        <begin position="34"/>
        <end position="69"/>
    </location>
</feature>
<reference evidence="3" key="1">
    <citation type="submission" date="2018-02" db="EMBL/GenBank/DDBJ databases">
        <authorList>
            <person name="Hausmann B."/>
        </authorList>
    </citation>
    <scope>NUCLEOTIDE SEQUENCE [LARGE SCALE GENOMIC DNA]</scope>
    <source>
        <strain evidence="3">Peat soil MAG SbA5</strain>
    </source>
</reference>
<name>A0A2N9L3U7_9BACT</name>